<name>A0AAD8GV98_9APIA</name>
<proteinExistence type="predicted"/>
<dbReference type="PANTHER" id="PTHR40375:SF2">
    <property type="entry name" value="SPORULATION-SPECIFIC PROTEIN 22"/>
    <property type="match status" value="1"/>
</dbReference>
<reference evidence="1" key="2">
    <citation type="submission" date="2023-05" db="EMBL/GenBank/DDBJ databases">
        <authorList>
            <person name="Schelkunov M.I."/>
        </authorList>
    </citation>
    <scope>NUCLEOTIDE SEQUENCE</scope>
    <source>
        <strain evidence="1">Hsosn_3</strain>
        <tissue evidence="1">Leaf</tissue>
    </source>
</reference>
<comment type="caution">
    <text evidence="1">The sequence shown here is derived from an EMBL/GenBank/DDBJ whole genome shotgun (WGS) entry which is preliminary data.</text>
</comment>
<dbReference type="EMBL" id="JAUIZM010000011">
    <property type="protein sequence ID" value="KAK1355985.1"/>
    <property type="molecule type" value="Genomic_DNA"/>
</dbReference>
<gene>
    <name evidence="1" type="ORF">POM88_049241</name>
</gene>
<evidence type="ECO:0000313" key="2">
    <source>
        <dbReference type="Proteomes" id="UP001237642"/>
    </source>
</evidence>
<dbReference type="InterPro" id="IPR039057">
    <property type="entry name" value="Spo22/ZIP4"/>
</dbReference>
<organism evidence="1 2">
    <name type="scientific">Heracleum sosnowskyi</name>
    <dbReference type="NCBI Taxonomy" id="360622"/>
    <lineage>
        <taxon>Eukaryota</taxon>
        <taxon>Viridiplantae</taxon>
        <taxon>Streptophyta</taxon>
        <taxon>Embryophyta</taxon>
        <taxon>Tracheophyta</taxon>
        <taxon>Spermatophyta</taxon>
        <taxon>Magnoliopsida</taxon>
        <taxon>eudicotyledons</taxon>
        <taxon>Gunneridae</taxon>
        <taxon>Pentapetalae</taxon>
        <taxon>asterids</taxon>
        <taxon>campanulids</taxon>
        <taxon>Apiales</taxon>
        <taxon>Apiaceae</taxon>
        <taxon>Apioideae</taxon>
        <taxon>apioid superclade</taxon>
        <taxon>Tordylieae</taxon>
        <taxon>Tordyliinae</taxon>
        <taxon>Heracleum</taxon>
    </lineage>
</organism>
<dbReference type="GO" id="GO:0090173">
    <property type="term" value="P:regulation of synaptonemal complex assembly"/>
    <property type="evidence" value="ECO:0007669"/>
    <property type="project" value="InterPro"/>
</dbReference>
<dbReference type="AlphaFoldDB" id="A0AAD8GV98"/>
<evidence type="ECO:0000313" key="1">
    <source>
        <dbReference type="EMBL" id="KAK1355985.1"/>
    </source>
</evidence>
<sequence>MAPEFYGAVVDREMDGNNVMVCKSLILVVAAKIADEKERNATLIETEVRQAIELLDRTRKLAKSMNHGNYEIVLKKKSELIQLVEKFHNQYQSLHFFNKDTREKEKQDVTEEDKASSFSYSESEGSEIYYTLKDEKENEILYLSKACHVHEAKMVKQLITRASDACENEGKFTPNERIKALGRRFGSKTSAKIKAIEARSLKSGDKSSEISVTVQRSRKQIWMHANAEDNTNEYQVELIIHQQCKENFYQQQSRTGLERSLYTVGSNNVTLISETRRGGPVVPAKAFWVSKATWMEKHLRIYYGSQYLPNKMFIFTSSFFLVIRMMDPVMMFYGKGHLLMCESVVE</sequence>
<dbReference type="PANTHER" id="PTHR40375">
    <property type="entry name" value="SPORULATION-SPECIFIC PROTEIN 22"/>
    <property type="match status" value="1"/>
</dbReference>
<dbReference type="Proteomes" id="UP001237642">
    <property type="component" value="Unassembled WGS sequence"/>
</dbReference>
<protein>
    <submittedName>
        <fullName evidence="1">Uncharacterized protein</fullName>
    </submittedName>
</protein>
<accession>A0AAD8GV98</accession>
<keyword evidence="2" id="KW-1185">Reference proteome</keyword>
<reference evidence="1" key="1">
    <citation type="submission" date="2023-02" db="EMBL/GenBank/DDBJ databases">
        <title>Genome of toxic invasive species Heracleum sosnowskyi carries increased number of genes despite the absence of recent whole-genome duplications.</title>
        <authorList>
            <person name="Schelkunov M."/>
            <person name="Shtratnikova V."/>
            <person name="Makarenko M."/>
            <person name="Klepikova A."/>
            <person name="Omelchenko D."/>
            <person name="Novikova G."/>
            <person name="Obukhova E."/>
            <person name="Bogdanov V."/>
            <person name="Penin A."/>
            <person name="Logacheva M."/>
        </authorList>
    </citation>
    <scope>NUCLEOTIDE SEQUENCE</scope>
    <source>
        <strain evidence="1">Hsosn_3</strain>
        <tissue evidence="1">Leaf</tissue>
    </source>
</reference>